<evidence type="ECO:0000313" key="2">
    <source>
        <dbReference type="Proteomes" id="UP001151760"/>
    </source>
</evidence>
<evidence type="ECO:0000313" key="1">
    <source>
        <dbReference type="EMBL" id="GJU07398.1"/>
    </source>
</evidence>
<protein>
    <submittedName>
        <fullName evidence="1">Uncharacterized protein</fullName>
    </submittedName>
</protein>
<dbReference type="EMBL" id="BQNB010021535">
    <property type="protein sequence ID" value="GJU07398.1"/>
    <property type="molecule type" value="Genomic_DNA"/>
</dbReference>
<dbReference type="Proteomes" id="UP001151760">
    <property type="component" value="Unassembled WGS sequence"/>
</dbReference>
<reference evidence="1" key="1">
    <citation type="journal article" date="2022" name="Int. J. Mol. Sci.">
        <title>Draft Genome of Tanacetum Coccineum: Genomic Comparison of Closely Related Tanacetum-Family Plants.</title>
        <authorList>
            <person name="Yamashiro T."/>
            <person name="Shiraishi A."/>
            <person name="Nakayama K."/>
            <person name="Satake H."/>
        </authorList>
    </citation>
    <scope>NUCLEOTIDE SEQUENCE</scope>
</reference>
<organism evidence="1 2">
    <name type="scientific">Tanacetum coccineum</name>
    <dbReference type="NCBI Taxonomy" id="301880"/>
    <lineage>
        <taxon>Eukaryota</taxon>
        <taxon>Viridiplantae</taxon>
        <taxon>Streptophyta</taxon>
        <taxon>Embryophyta</taxon>
        <taxon>Tracheophyta</taxon>
        <taxon>Spermatophyta</taxon>
        <taxon>Magnoliopsida</taxon>
        <taxon>eudicotyledons</taxon>
        <taxon>Gunneridae</taxon>
        <taxon>Pentapetalae</taxon>
        <taxon>asterids</taxon>
        <taxon>campanulids</taxon>
        <taxon>Asterales</taxon>
        <taxon>Asteraceae</taxon>
        <taxon>Asteroideae</taxon>
        <taxon>Anthemideae</taxon>
        <taxon>Anthemidinae</taxon>
        <taxon>Tanacetum</taxon>
    </lineage>
</organism>
<gene>
    <name evidence="1" type="ORF">Tco_1123828</name>
</gene>
<keyword evidence="2" id="KW-1185">Reference proteome</keyword>
<reference evidence="1" key="2">
    <citation type="submission" date="2022-01" db="EMBL/GenBank/DDBJ databases">
        <authorList>
            <person name="Yamashiro T."/>
            <person name="Shiraishi A."/>
            <person name="Satake H."/>
            <person name="Nakayama K."/>
        </authorList>
    </citation>
    <scope>NUCLEOTIDE SEQUENCE</scope>
</reference>
<name>A0ABQ5J7F2_9ASTR</name>
<proteinExistence type="predicted"/>
<sequence length="82" mass="9595">MQRGGRYLETEKKDSSQDELRAMIITIHFRLTTNLEAPKLIIGNEAHTSDINYIRVRISCNYDLRNCVLGPGYEERHSTERR</sequence>
<accession>A0ABQ5J7F2</accession>
<comment type="caution">
    <text evidence="1">The sequence shown here is derived from an EMBL/GenBank/DDBJ whole genome shotgun (WGS) entry which is preliminary data.</text>
</comment>